<protein>
    <submittedName>
        <fullName evidence="2">Uncharacterized protein</fullName>
    </submittedName>
</protein>
<feature type="region of interest" description="Disordered" evidence="1">
    <location>
        <begin position="1"/>
        <end position="34"/>
    </location>
</feature>
<name>A0ABU6WA62_9FABA</name>
<feature type="compositionally biased region" description="Basic and acidic residues" evidence="1">
    <location>
        <begin position="17"/>
        <end position="34"/>
    </location>
</feature>
<dbReference type="Proteomes" id="UP001341840">
    <property type="component" value="Unassembled WGS sequence"/>
</dbReference>
<reference evidence="2 3" key="1">
    <citation type="journal article" date="2023" name="Plants (Basel)">
        <title>Bridging the Gap: Combining Genomics and Transcriptomics Approaches to Understand Stylosanthes scabra, an Orphan Legume from the Brazilian Caatinga.</title>
        <authorList>
            <person name="Ferreira-Neto J.R.C."/>
            <person name="da Silva M.D."/>
            <person name="Binneck E."/>
            <person name="de Melo N.F."/>
            <person name="da Silva R.H."/>
            <person name="de Melo A.L.T.M."/>
            <person name="Pandolfi V."/>
            <person name="Bustamante F.O."/>
            <person name="Brasileiro-Vidal A.C."/>
            <person name="Benko-Iseppon A.M."/>
        </authorList>
    </citation>
    <scope>NUCLEOTIDE SEQUENCE [LARGE SCALE GENOMIC DNA]</scope>
    <source>
        <tissue evidence="2">Leaves</tissue>
    </source>
</reference>
<dbReference type="EMBL" id="JASCZI010181377">
    <property type="protein sequence ID" value="MED6182722.1"/>
    <property type="molecule type" value="Genomic_DNA"/>
</dbReference>
<organism evidence="2 3">
    <name type="scientific">Stylosanthes scabra</name>
    <dbReference type="NCBI Taxonomy" id="79078"/>
    <lineage>
        <taxon>Eukaryota</taxon>
        <taxon>Viridiplantae</taxon>
        <taxon>Streptophyta</taxon>
        <taxon>Embryophyta</taxon>
        <taxon>Tracheophyta</taxon>
        <taxon>Spermatophyta</taxon>
        <taxon>Magnoliopsida</taxon>
        <taxon>eudicotyledons</taxon>
        <taxon>Gunneridae</taxon>
        <taxon>Pentapetalae</taxon>
        <taxon>rosids</taxon>
        <taxon>fabids</taxon>
        <taxon>Fabales</taxon>
        <taxon>Fabaceae</taxon>
        <taxon>Papilionoideae</taxon>
        <taxon>50 kb inversion clade</taxon>
        <taxon>dalbergioids sensu lato</taxon>
        <taxon>Dalbergieae</taxon>
        <taxon>Pterocarpus clade</taxon>
        <taxon>Stylosanthes</taxon>
    </lineage>
</organism>
<sequence length="132" mass="15017">MLLEEEELDRPQLITHPRSEYLPKPDPEKKPILETSLCERTRGSLSSSSSKQQQSDRTSVATALLMFATLCLLIKPNSPGVETCLIDKGQQKRTFFLGGQPGTGKSYLDIWLRLLQMKMTSQYLVFLHQTLY</sequence>
<gene>
    <name evidence="2" type="ORF">PIB30_031366</name>
</gene>
<accession>A0ABU6WA62</accession>
<evidence type="ECO:0000256" key="1">
    <source>
        <dbReference type="SAM" id="MobiDB-lite"/>
    </source>
</evidence>
<evidence type="ECO:0000313" key="2">
    <source>
        <dbReference type="EMBL" id="MED6182722.1"/>
    </source>
</evidence>
<proteinExistence type="predicted"/>
<keyword evidence="3" id="KW-1185">Reference proteome</keyword>
<comment type="caution">
    <text evidence="2">The sequence shown here is derived from an EMBL/GenBank/DDBJ whole genome shotgun (WGS) entry which is preliminary data.</text>
</comment>
<evidence type="ECO:0000313" key="3">
    <source>
        <dbReference type="Proteomes" id="UP001341840"/>
    </source>
</evidence>